<dbReference type="SUPFAM" id="SSF48173">
    <property type="entry name" value="Cryptochrome/photolyase FAD-binding domain"/>
    <property type="match status" value="1"/>
</dbReference>
<dbReference type="EMBL" id="JAAGOH010000021">
    <property type="protein sequence ID" value="NDY92699.1"/>
    <property type="molecule type" value="Genomic_DNA"/>
</dbReference>
<dbReference type="Gene3D" id="1.25.40.80">
    <property type="match status" value="1"/>
</dbReference>
<accession>A0A7C9TKB5</accession>
<reference evidence="2 3" key="1">
    <citation type="submission" date="2020-02" db="EMBL/GenBank/DDBJ databases">
        <title>Ideonella bacterium strain TBM-1.</title>
        <authorList>
            <person name="Chen W.-M."/>
        </authorList>
    </citation>
    <scope>NUCLEOTIDE SEQUENCE [LARGE SCALE GENOMIC DNA]</scope>
    <source>
        <strain evidence="2 3">TBM-1</strain>
    </source>
</reference>
<dbReference type="RefSeq" id="WP_163458754.1">
    <property type="nucleotide sequence ID" value="NZ_JAAGOH010000021.1"/>
</dbReference>
<gene>
    <name evidence="2" type="ORF">G3A44_16025</name>
</gene>
<evidence type="ECO:0000313" key="2">
    <source>
        <dbReference type="EMBL" id="NDY92699.1"/>
    </source>
</evidence>
<evidence type="ECO:0000256" key="1">
    <source>
        <dbReference type="SAM" id="MobiDB-lite"/>
    </source>
</evidence>
<feature type="region of interest" description="Disordered" evidence="1">
    <location>
        <begin position="526"/>
        <end position="571"/>
    </location>
</feature>
<dbReference type="PANTHER" id="PTHR38657:SF1">
    <property type="entry name" value="SLR1343 PROTEIN"/>
    <property type="match status" value="1"/>
</dbReference>
<keyword evidence="3" id="KW-1185">Reference proteome</keyword>
<dbReference type="GO" id="GO:0016829">
    <property type="term" value="F:lyase activity"/>
    <property type="evidence" value="ECO:0007669"/>
    <property type="project" value="UniProtKB-KW"/>
</dbReference>
<feature type="region of interest" description="Disordered" evidence="1">
    <location>
        <begin position="180"/>
        <end position="216"/>
    </location>
</feature>
<dbReference type="Proteomes" id="UP000484255">
    <property type="component" value="Unassembled WGS sequence"/>
</dbReference>
<keyword evidence="2" id="KW-0456">Lyase</keyword>
<organism evidence="2 3">
    <name type="scientific">Ideonella livida</name>
    <dbReference type="NCBI Taxonomy" id="2707176"/>
    <lineage>
        <taxon>Bacteria</taxon>
        <taxon>Pseudomonadati</taxon>
        <taxon>Pseudomonadota</taxon>
        <taxon>Betaproteobacteria</taxon>
        <taxon>Burkholderiales</taxon>
        <taxon>Sphaerotilaceae</taxon>
        <taxon>Ideonella</taxon>
    </lineage>
</organism>
<dbReference type="InterPro" id="IPR052551">
    <property type="entry name" value="UV-DNA_repair_photolyase"/>
</dbReference>
<dbReference type="PANTHER" id="PTHR38657">
    <property type="entry name" value="SLR1343 PROTEIN"/>
    <property type="match status" value="1"/>
</dbReference>
<dbReference type="Gene3D" id="3.40.50.620">
    <property type="entry name" value="HUPs"/>
    <property type="match status" value="1"/>
</dbReference>
<dbReference type="InterPro" id="IPR014729">
    <property type="entry name" value="Rossmann-like_a/b/a_fold"/>
</dbReference>
<proteinExistence type="predicted"/>
<evidence type="ECO:0000313" key="3">
    <source>
        <dbReference type="Proteomes" id="UP000484255"/>
    </source>
</evidence>
<dbReference type="AlphaFoldDB" id="A0A7C9TKB5"/>
<dbReference type="Gene3D" id="1.10.10.1710">
    <property type="entry name" value="Deoxyribodipyrimidine photolyase-related"/>
    <property type="match status" value="1"/>
</dbReference>
<feature type="compositionally biased region" description="Pro residues" evidence="1">
    <location>
        <begin position="184"/>
        <end position="193"/>
    </location>
</feature>
<sequence>MTSPAAAPPPLRHLVLVLGDQLDPEAAAFDGFDPAQDAVWMAEVEEESTHVPSSQPRIALFLAAMRHFARAQALRGRTVHYTRLMPHRDPAAPPDTLATQLARALARLRPRALVMTAPGEARVLAALRAQAQAAGLDLDVREDRHFLCSVRDFARHARSRRQLRLEWFYRELRQRYRVLMDPAPGDPDGPPTQPSGGRWNFDPENREAFPASGPPPVPVPPAFAPDAITREVLALVARRFGHHPGELASFAWPVTRGQALQALQAFIAQRLPDFGRWQDALWPDQPVLWHSQLSAALNLKLLHPAEVVAATEAAYRAGHAPLASVEGFIRQILGWREYVRGLYWTRMPAYGQLNALDAQEPLPAFYWTGQTPMACLADAIGQTLAHGYAHHIQRLMVTGLYALLLGVRPQAVHRWYLAVYVDAVEWVELPNTLGMSQHADGGVMASKPYIASGRYIERQSAGRLCAGCRYRPGERVGPQACPFTTLYWDFLMRHEARLAANPRTVMQVRNLARIAPAERQAIATQAQAWRERSRAEAAAGPWAEPPGAGVPPAPGVPAAAPDPQATLFDLP</sequence>
<dbReference type="Gene3D" id="1.10.579.10">
    <property type="entry name" value="DNA Cyclobutane Dipyrimidine Photolyase, subunit A, domain 3"/>
    <property type="match status" value="1"/>
</dbReference>
<comment type="caution">
    <text evidence="2">The sequence shown here is derived from an EMBL/GenBank/DDBJ whole genome shotgun (WGS) entry which is preliminary data.</text>
</comment>
<dbReference type="InterPro" id="IPR036134">
    <property type="entry name" value="Crypto/Photolyase_FAD-like_sf"/>
</dbReference>
<dbReference type="Pfam" id="PF04244">
    <property type="entry name" value="DPRP"/>
    <property type="match status" value="1"/>
</dbReference>
<feature type="compositionally biased region" description="Low complexity" evidence="1">
    <location>
        <begin position="536"/>
        <end position="547"/>
    </location>
</feature>
<name>A0A7C9TKB5_9BURK</name>
<dbReference type="InterPro" id="IPR007357">
    <property type="entry name" value="PhrB-like"/>
</dbReference>
<protein>
    <submittedName>
        <fullName evidence="2">Cryptochrome/photolyase family protein</fullName>
    </submittedName>
</protein>